<dbReference type="NCBIfam" id="TIGR04183">
    <property type="entry name" value="Por_Secre_tail"/>
    <property type="match status" value="1"/>
</dbReference>
<dbReference type="InterPro" id="IPR003137">
    <property type="entry name" value="PA_domain"/>
</dbReference>
<dbReference type="GO" id="GO:0008270">
    <property type="term" value="F:zinc ion binding"/>
    <property type="evidence" value="ECO:0007669"/>
    <property type="project" value="InterPro"/>
</dbReference>
<dbReference type="InterPro" id="IPR026444">
    <property type="entry name" value="Secre_tail"/>
</dbReference>
<comment type="similarity">
    <text evidence="3">Belongs to the peptidase M36 family.</text>
</comment>
<reference evidence="17" key="1">
    <citation type="submission" date="2016-12" db="EMBL/GenBank/DDBJ databases">
        <authorList>
            <person name="Varghese N."/>
            <person name="Submissions S."/>
        </authorList>
    </citation>
    <scope>NUCLEOTIDE SEQUENCE [LARGE SCALE GENOMIC DNA]</scope>
    <source>
        <strain evidence="17">DSM 16779</strain>
    </source>
</reference>
<dbReference type="Gene3D" id="1.10.390.10">
    <property type="entry name" value="Neutral Protease Domain 2"/>
    <property type="match status" value="1"/>
</dbReference>
<dbReference type="Gene3D" id="3.10.170.10">
    <property type="match status" value="1"/>
</dbReference>
<feature type="chain" id="PRO_5012681163" evidence="12">
    <location>
        <begin position="20"/>
        <end position="877"/>
    </location>
</feature>
<dbReference type="Pfam" id="PF07504">
    <property type="entry name" value="FTP"/>
    <property type="match status" value="1"/>
</dbReference>
<keyword evidence="10" id="KW-0482">Metalloprotease</keyword>
<evidence type="ECO:0000256" key="5">
    <source>
        <dbReference type="ARBA" id="ARBA00022670"/>
    </source>
</evidence>
<dbReference type="Pfam" id="PF02225">
    <property type="entry name" value="PA"/>
    <property type="match status" value="1"/>
</dbReference>
<keyword evidence="4" id="KW-0964">Secreted</keyword>
<evidence type="ECO:0000256" key="7">
    <source>
        <dbReference type="ARBA" id="ARBA00022729"/>
    </source>
</evidence>
<dbReference type="RefSeq" id="WP_074230258.1">
    <property type="nucleotide sequence ID" value="NZ_FSRQ01000001.1"/>
</dbReference>
<evidence type="ECO:0000256" key="9">
    <source>
        <dbReference type="ARBA" id="ARBA00022833"/>
    </source>
</evidence>
<dbReference type="NCBIfam" id="NF038113">
    <property type="entry name" value="T9SSA_dep_M36"/>
    <property type="match status" value="1"/>
</dbReference>
<dbReference type="SUPFAM" id="SSF55486">
    <property type="entry name" value="Metalloproteases ('zincins'), catalytic domain"/>
    <property type="match status" value="1"/>
</dbReference>
<feature type="domain" description="Secretion system C-terminal sorting" evidence="15">
    <location>
        <begin position="801"/>
        <end position="875"/>
    </location>
</feature>
<keyword evidence="7 12" id="KW-0732">Signal</keyword>
<evidence type="ECO:0000259" key="14">
    <source>
        <dbReference type="Pfam" id="PF07504"/>
    </source>
</evidence>
<dbReference type="Gene3D" id="3.50.30.30">
    <property type="match status" value="1"/>
</dbReference>
<dbReference type="InterPro" id="IPR027268">
    <property type="entry name" value="Peptidase_M4/M1_CTD_sf"/>
</dbReference>
<evidence type="ECO:0000256" key="6">
    <source>
        <dbReference type="ARBA" id="ARBA00022723"/>
    </source>
</evidence>
<evidence type="ECO:0000256" key="4">
    <source>
        <dbReference type="ARBA" id="ARBA00022525"/>
    </source>
</evidence>
<protein>
    <submittedName>
        <fullName evidence="16">Por secretion system C-terminal sorting domain-containing protein</fullName>
    </submittedName>
</protein>
<sequence>MRKIIISIMLVGFIIPTAAQDNVRLIKDYFSKSNTKEFKKRDLTDFRINMVDDSKSLKGTVVKFQQTYKGIPIYAFSGSVLVKNGKIVYLTENFVKNYNYTSKSSPSITAESALGKIADELENPEIKKRKIVDRSSISSQKADIDNNAIYQLCYVNDDGNLKLAYNFLVPEIKKSNSWNALVNADTGEIIDIRNSTLSCNFDTEIDTHDESMHHEKSSVVTEVTAPNALIHNNQKSKQTAPLLAPDNASYKVFALPLEAPSFGQRTIETNPWILSVSPEGWHYDGVDRHTITKGNNADVVYPFFFNSDGVDVYADGGASRNFDFPFDPTLLPKQNVLPALTNVFYLANKLHDTFYLFGFTETSKNFQQAHFITGAPDGIDDAIRIYIQSDTGINNATYMPFYDGFSPVIKTHLWQNNKMVKYNSPTNAVNRKPSAGRTAGFGRSLTEIGVTSDIMISPILNGCTPMAAGSLNGKIALIERSNCQYATPLRNAKDAGAIAAVIYNDPANGDNLELMREYAAQIDIPAILITNAEGEFIKSQLATNATVNITMKRGDITLDSTLDNGVITHEFGHGVSTRLTGTDGSDDCLITSVSKEQMGEGWSDFFALMLTNKPGNNASVPRGMGSYVLDESTTGKGIRLVKYSPDFAINDYTYGDTNGMERDGLLGKVTLVHDIGFVWGTMLWDLNWEYVAKYGYASDVTTNPNSGSAKVLQIVMDGLKLQQCNPSFVDARNAILAADMATTGGADKCMIWKTFAKRGLGINATSGLYNNINDQTENFDIPAECNSLATNEVSAKEKLAIFPNPAGNEFFIRFPKQTTEKVNIEIYDMTGRLVYNESGVNTNSTKSVSTKSISNGVCIVKVNGIEYNESLKLIVKK</sequence>
<dbReference type="AlphaFoldDB" id="A0A1N6FSS0"/>
<dbReference type="Pfam" id="PF02128">
    <property type="entry name" value="Peptidase_M36"/>
    <property type="match status" value="1"/>
</dbReference>
<dbReference type="OrthoDB" id="5377264at2"/>
<dbReference type="Pfam" id="PF18962">
    <property type="entry name" value="Por_Secre_tail"/>
    <property type="match status" value="1"/>
</dbReference>
<evidence type="ECO:0000256" key="3">
    <source>
        <dbReference type="ARBA" id="ARBA00006006"/>
    </source>
</evidence>
<keyword evidence="9" id="KW-0862">Zinc</keyword>
<evidence type="ECO:0000256" key="2">
    <source>
        <dbReference type="ARBA" id="ARBA00004613"/>
    </source>
</evidence>
<evidence type="ECO:0000259" key="13">
    <source>
        <dbReference type="Pfam" id="PF02225"/>
    </source>
</evidence>
<dbReference type="InterPro" id="IPR011096">
    <property type="entry name" value="FTP_domain"/>
</dbReference>
<keyword evidence="8" id="KW-0378">Hydrolase</keyword>
<dbReference type="PANTHER" id="PTHR33478">
    <property type="entry name" value="EXTRACELLULAR METALLOPROTEINASE MEP"/>
    <property type="match status" value="1"/>
</dbReference>
<keyword evidence="11" id="KW-0865">Zymogen</keyword>
<feature type="signal peptide" evidence="12">
    <location>
        <begin position="1"/>
        <end position="19"/>
    </location>
</feature>
<evidence type="ECO:0000256" key="8">
    <source>
        <dbReference type="ARBA" id="ARBA00022801"/>
    </source>
</evidence>
<evidence type="ECO:0000259" key="15">
    <source>
        <dbReference type="Pfam" id="PF18962"/>
    </source>
</evidence>
<comment type="subcellular location">
    <subcellularLocation>
        <location evidence="2">Secreted</location>
    </subcellularLocation>
</comment>
<dbReference type="Proteomes" id="UP000184782">
    <property type="component" value="Unassembled WGS sequence"/>
</dbReference>
<evidence type="ECO:0000256" key="11">
    <source>
        <dbReference type="ARBA" id="ARBA00023145"/>
    </source>
</evidence>
<proteinExistence type="inferred from homology"/>
<keyword evidence="6" id="KW-0479">Metal-binding</keyword>
<comment type="cofactor">
    <cofactor evidence="1">
        <name>Zn(2+)</name>
        <dbReference type="ChEBI" id="CHEBI:29105"/>
    </cofactor>
</comment>
<name>A0A1N6FSS0_9FLAO</name>
<keyword evidence="5" id="KW-0645">Protease</keyword>
<evidence type="ECO:0000256" key="12">
    <source>
        <dbReference type="SAM" id="SignalP"/>
    </source>
</evidence>
<dbReference type="InterPro" id="IPR046450">
    <property type="entry name" value="PA_dom_sf"/>
</dbReference>
<evidence type="ECO:0000256" key="10">
    <source>
        <dbReference type="ARBA" id="ARBA00023049"/>
    </source>
</evidence>
<dbReference type="InterPro" id="IPR050371">
    <property type="entry name" value="Fungal_virulence_M36"/>
</dbReference>
<dbReference type="GO" id="GO:0005615">
    <property type="term" value="C:extracellular space"/>
    <property type="evidence" value="ECO:0007669"/>
    <property type="project" value="InterPro"/>
</dbReference>
<dbReference type="GO" id="GO:0004222">
    <property type="term" value="F:metalloendopeptidase activity"/>
    <property type="evidence" value="ECO:0007669"/>
    <property type="project" value="InterPro"/>
</dbReference>
<dbReference type="EMBL" id="FSRQ01000001">
    <property type="protein sequence ID" value="SIN98376.1"/>
    <property type="molecule type" value="Genomic_DNA"/>
</dbReference>
<feature type="domain" description="PA" evidence="13">
    <location>
        <begin position="462"/>
        <end position="535"/>
    </location>
</feature>
<dbReference type="GO" id="GO:0006508">
    <property type="term" value="P:proteolysis"/>
    <property type="evidence" value="ECO:0007669"/>
    <property type="project" value="UniProtKB-KW"/>
</dbReference>
<dbReference type="SUPFAM" id="SSF52025">
    <property type="entry name" value="PA domain"/>
    <property type="match status" value="1"/>
</dbReference>
<gene>
    <name evidence="16" type="ORF">SAMN05421769_1577</name>
</gene>
<dbReference type="InterPro" id="IPR001842">
    <property type="entry name" value="Peptidase_M36"/>
</dbReference>
<dbReference type="PANTHER" id="PTHR33478:SF1">
    <property type="entry name" value="EXTRACELLULAR METALLOPROTEINASE MEP"/>
    <property type="match status" value="1"/>
</dbReference>
<feature type="domain" description="FTP" evidence="14">
    <location>
        <begin position="51"/>
        <end position="88"/>
    </location>
</feature>
<keyword evidence="17" id="KW-1185">Reference proteome</keyword>
<evidence type="ECO:0000313" key="17">
    <source>
        <dbReference type="Proteomes" id="UP000184782"/>
    </source>
</evidence>
<dbReference type="CDD" id="cd04818">
    <property type="entry name" value="PA_subtilisin_1"/>
    <property type="match status" value="1"/>
</dbReference>
<evidence type="ECO:0000313" key="16">
    <source>
        <dbReference type="EMBL" id="SIN98376.1"/>
    </source>
</evidence>
<evidence type="ECO:0000256" key="1">
    <source>
        <dbReference type="ARBA" id="ARBA00001947"/>
    </source>
</evidence>
<accession>A0A1N6FSS0</accession>
<dbReference type="STRING" id="59733.SAMN05421769_1577"/>
<organism evidence="16 17">
    <name type="scientific">Chryseobacterium scophthalmum</name>
    <dbReference type="NCBI Taxonomy" id="59733"/>
    <lineage>
        <taxon>Bacteria</taxon>
        <taxon>Pseudomonadati</taxon>
        <taxon>Bacteroidota</taxon>
        <taxon>Flavobacteriia</taxon>
        <taxon>Flavobacteriales</taxon>
        <taxon>Weeksellaceae</taxon>
        <taxon>Chryseobacterium group</taxon>
        <taxon>Chryseobacterium</taxon>
    </lineage>
</organism>